<keyword evidence="2" id="KW-1133">Transmembrane helix</keyword>
<evidence type="ECO:0000256" key="1">
    <source>
        <dbReference type="SAM" id="MobiDB-lite"/>
    </source>
</evidence>
<dbReference type="AlphaFoldDB" id="E0XT97"/>
<dbReference type="EMBL" id="GU474870">
    <property type="protein sequence ID" value="ADI17638.1"/>
    <property type="molecule type" value="Genomic_DNA"/>
</dbReference>
<feature type="region of interest" description="Disordered" evidence="1">
    <location>
        <begin position="314"/>
        <end position="346"/>
    </location>
</feature>
<reference evidence="4" key="1">
    <citation type="journal article" date="2011" name="Environ. Microbiol.">
        <title>Time-series analyses of Monterey Bay coastal microbial picoplankton using a 'genome proxy' microarray.</title>
        <authorList>
            <person name="Rich V.I."/>
            <person name="Pham V.D."/>
            <person name="Eppley J."/>
            <person name="Shi Y."/>
            <person name="DeLong E.F."/>
        </authorList>
    </citation>
    <scope>NUCLEOTIDE SEQUENCE</scope>
</reference>
<keyword evidence="2" id="KW-0472">Membrane</keyword>
<dbReference type="InterPro" id="IPR012171">
    <property type="entry name" value="Fatty_acid_desaturase"/>
</dbReference>
<dbReference type="GO" id="GO:0016717">
    <property type="term" value="F:oxidoreductase activity, acting on paired donors, with oxidation of a pair of donors resulting in the reduction of molecular oxygen to two molecules of water"/>
    <property type="evidence" value="ECO:0007669"/>
    <property type="project" value="TreeGrafter"/>
</dbReference>
<feature type="transmembrane region" description="Helical" evidence="2">
    <location>
        <begin position="12"/>
        <end position="31"/>
    </location>
</feature>
<dbReference type="PANTHER" id="PTHR19353">
    <property type="entry name" value="FATTY ACID DESATURASE 2"/>
    <property type="match status" value="1"/>
</dbReference>
<dbReference type="GO" id="GO:0016020">
    <property type="term" value="C:membrane"/>
    <property type="evidence" value="ECO:0007669"/>
    <property type="project" value="TreeGrafter"/>
</dbReference>
<dbReference type="PANTHER" id="PTHR19353:SF19">
    <property type="entry name" value="DELTA(5) FATTY ACID DESATURASE C-RELATED"/>
    <property type="match status" value="1"/>
</dbReference>
<evidence type="ECO:0000259" key="3">
    <source>
        <dbReference type="Pfam" id="PF00487"/>
    </source>
</evidence>
<dbReference type="GO" id="GO:0008610">
    <property type="term" value="P:lipid biosynthetic process"/>
    <property type="evidence" value="ECO:0007669"/>
    <property type="project" value="UniProtKB-ARBA"/>
</dbReference>
<evidence type="ECO:0000256" key="2">
    <source>
        <dbReference type="SAM" id="Phobius"/>
    </source>
</evidence>
<organism evidence="4">
    <name type="scientific">uncultured alpha proteobacterium HF0130_20P23</name>
    <dbReference type="NCBI Taxonomy" id="710809"/>
    <lineage>
        <taxon>Bacteria</taxon>
        <taxon>Pseudomonadati</taxon>
        <taxon>Pseudomonadota</taxon>
        <taxon>Alphaproteobacteria</taxon>
        <taxon>environmental samples</taxon>
    </lineage>
</organism>
<name>E0XT97_9PROT</name>
<feature type="transmembrane region" description="Helical" evidence="2">
    <location>
        <begin position="187"/>
        <end position="210"/>
    </location>
</feature>
<accession>E0XT97</accession>
<feature type="domain" description="Fatty acid desaturase" evidence="3">
    <location>
        <begin position="37"/>
        <end position="290"/>
    </location>
</feature>
<protein>
    <submittedName>
        <fullName evidence="4">Fatty acid desaturase</fullName>
    </submittedName>
</protein>
<sequence>MEPCDYKGWLQAGGHLVIFCLTGCLTIYLFLVEEWFWLVFSLFFHGIIVLFFKGLAAHELGHGSVFKTKTLNAIFLRIYSIVSWHNFHEYAVSHTYHHRYTLHEDGDREVVLPLEILIKKPLYLLQILTINFTGGPVTSGLIPVVKGTFETAFGGYGESVISKEWSTALYASHPHEREPAVRWARSIITFHLVVLILTIFSDLWILPFVLSFQQFTANWLRYLVGLPMHCGLRSNVNDFRKCTRSITLDPISEFLYWRMNWHLEHHMFAGVPCYNLKKLHKLVAHDMPRVRTLTGAWREMMEIAQKQKVNPAFEFDTPVPPKKKHKQAVHRTSAESIGDLAPRSLK</sequence>
<dbReference type="Pfam" id="PF00487">
    <property type="entry name" value="FA_desaturase"/>
    <property type="match status" value="1"/>
</dbReference>
<dbReference type="InterPro" id="IPR005804">
    <property type="entry name" value="FA_desaturase_dom"/>
</dbReference>
<proteinExistence type="predicted"/>
<keyword evidence="2" id="KW-0812">Transmembrane</keyword>
<evidence type="ECO:0000313" key="4">
    <source>
        <dbReference type="EMBL" id="ADI17638.1"/>
    </source>
</evidence>
<feature type="transmembrane region" description="Helical" evidence="2">
    <location>
        <begin position="37"/>
        <end position="56"/>
    </location>
</feature>